<feature type="region of interest" description="Disordered" evidence="1">
    <location>
        <begin position="52"/>
        <end position="73"/>
    </location>
</feature>
<gene>
    <name evidence="2" type="ORF">DVH24_019069</name>
</gene>
<evidence type="ECO:0000256" key="1">
    <source>
        <dbReference type="SAM" id="MobiDB-lite"/>
    </source>
</evidence>
<reference evidence="2 3" key="1">
    <citation type="submission" date="2018-10" db="EMBL/GenBank/DDBJ databases">
        <title>A high-quality apple genome assembly.</title>
        <authorList>
            <person name="Hu J."/>
        </authorList>
    </citation>
    <scope>NUCLEOTIDE SEQUENCE [LARGE SCALE GENOMIC DNA]</scope>
    <source>
        <strain evidence="3">cv. HFTH1</strain>
        <tissue evidence="2">Young leaf</tissue>
    </source>
</reference>
<dbReference type="STRING" id="3750.A0A498I408"/>
<keyword evidence="3" id="KW-1185">Reference proteome</keyword>
<dbReference type="Proteomes" id="UP000290289">
    <property type="component" value="Chromosome 14"/>
</dbReference>
<name>A0A498I408_MALDO</name>
<evidence type="ECO:0000313" key="3">
    <source>
        <dbReference type="Proteomes" id="UP000290289"/>
    </source>
</evidence>
<organism evidence="2 3">
    <name type="scientific">Malus domestica</name>
    <name type="common">Apple</name>
    <name type="synonym">Pyrus malus</name>
    <dbReference type="NCBI Taxonomy" id="3750"/>
    <lineage>
        <taxon>Eukaryota</taxon>
        <taxon>Viridiplantae</taxon>
        <taxon>Streptophyta</taxon>
        <taxon>Embryophyta</taxon>
        <taxon>Tracheophyta</taxon>
        <taxon>Spermatophyta</taxon>
        <taxon>Magnoliopsida</taxon>
        <taxon>eudicotyledons</taxon>
        <taxon>Gunneridae</taxon>
        <taxon>Pentapetalae</taxon>
        <taxon>rosids</taxon>
        <taxon>fabids</taxon>
        <taxon>Rosales</taxon>
        <taxon>Rosaceae</taxon>
        <taxon>Amygdaloideae</taxon>
        <taxon>Maleae</taxon>
        <taxon>Malus</taxon>
    </lineage>
</organism>
<sequence>MGSASAAANTASLITVVPVSSTKLDIHDKFSYGFHLMRGGSIAKFTAAISPNGSVSPSSSHGAGCSAGDADKQRSSLESLFCYDKSVPEERIEKPIGISLYHLFWFRPVAGEVATLCVQNVVAAGI</sequence>
<proteinExistence type="predicted"/>
<comment type="caution">
    <text evidence="2">The sequence shown here is derived from an EMBL/GenBank/DDBJ whole genome shotgun (WGS) entry which is preliminary data.</text>
</comment>
<dbReference type="AlphaFoldDB" id="A0A498I408"/>
<feature type="compositionally biased region" description="Low complexity" evidence="1">
    <location>
        <begin position="52"/>
        <end position="68"/>
    </location>
</feature>
<accession>A0A498I408</accession>
<evidence type="ECO:0000313" key="2">
    <source>
        <dbReference type="EMBL" id="RXH76181.1"/>
    </source>
</evidence>
<dbReference type="EMBL" id="RDQH01000340">
    <property type="protein sequence ID" value="RXH76181.1"/>
    <property type="molecule type" value="Genomic_DNA"/>
</dbReference>
<protein>
    <submittedName>
        <fullName evidence="2">Uncharacterized protein</fullName>
    </submittedName>
</protein>